<reference evidence="5" key="1">
    <citation type="journal article" date="2019" name="Plant J.">
        <title>Chlorella vulgaris genome assembly and annotation reveals the molecular basis for metabolic acclimation to high light conditions.</title>
        <authorList>
            <person name="Cecchin M."/>
            <person name="Marcolungo L."/>
            <person name="Rossato M."/>
            <person name="Girolomoni L."/>
            <person name="Cosentino E."/>
            <person name="Cuine S."/>
            <person name="Li-Beisson Y."/>
            <person name="Delledonne M."/>
            <person name="Ballottari M."/>
        </authorList>
    </citation>
    <scope>NUCLEOTIDE SEQUENCE</scope>
    <source>
        <strain evidence="5">211/11P</strain>
    </source>
</reference>
<comment type="caution">
    <text evidence="5">The sequence shown here is derived from an EMBL/GenBank/DDBJ whole genome shotgun (WGS) entry which is preliminary data.</text>
</comment>
<dbReference type="InterPro" id="IPR010982">
    <property type="entry name" value="Lambda_DNA-bd_dom_sf"/>
</dbReference>
<evidence type="ECO:0000313" key="5">
    <source>
        <dbReference type="EMBL" id="KAI3431673.1"/>
    </source>
</evidence>
<dbReference type="SUPFAM" id="SSF47413">
    <property type="entry name" value="lambda repressor-like DNA-binding domains"/>
    <property type="match status" value="1"/>
</dbReference>
<evidence type="ECO:0000259" key="4">
    <source>
        <dbReference type="SMART" id="SM01116"/>
    </source>
</evidence>
<keyword evidence="2 3" id="KW-0456">Lyase</keyword>
<dbReference type="EC" id="4.2.1.104" evidence="3"/>
<reference evidence="5" key="2">
    <citation type="submission" date="2020-11" db="EMBL/GenBank/DDBJ databases">
        <authorList>
            <person name="Cecchin M."/>
            <person name="Marcolungo L."/>
            <person name="Rossato M."/>
            <person name="Girolomoni L."/>
            <person name="Cosentino E."/>
            <person name="Cuine S."/>
            <person name="Li-Beisson Y."/>
            <person name="Delledonne M."/>
            <person name="Ballottari M."/>
        </authorList>
    </citation>
    <scope>NUCLEOTIDE SEQUENCE</scope>
    <source>
        <strain evidence="5">211/11P</strain>
        <tissue evidence="5">Whole cell</tissue>
    </source>
</reference>
<dbReference type="InterPro" id="IPR003712">
    <property type="entry name" value="Cyanate_lyase_C"/>
</dbReference>
<feature type="active site" evidence="3">
    <location>
        <position position="132"/>
    </location>
</feature>
<dbReference type="OrthoDB" id="10019422at2759"/>
<evidence type="ECO:0000256" key="2">
    <source>
        <dbReference type="ARBA" id="ARBA00023239"/>
    </source>
</evidence>
<sequence>MQARQTTLRPAGPVAALRALQPRRGRMAPVRAFNSVHPQAPRNRDAKVAFVDKLLTAKAASGKSFDEIAEALGVTNAYAAQLFFNQAMLKPETAAKLKKAVPQLSVEALAIMQQPPMRSFDTSLQQEPHIYRMIEAVNHYGEALKHIINEKCGDGIMSAIDFFVTVDKITGKQGEARVVITFNGKFLPHNEQRIEDNTAATGQKDA</sequence>
<dbReference type="PRINTS" id="PR01693">
    <property type="entry name" value="CYANASE"/>
</dbReference>
<evidence type="ECO:0000313" key="6">
    <source>
        <dbReference type="Proteomes" id="UP001055712"/>
    </source>
</evidence>
<keyword evidence="6" id="KW-1185">Reference proteome</keyword>
<dbReference type="Pfam" id="PF02560">
    <property type="entry name" value="Cyanate_lyase"/>
    <property type="match status" value="1"/>
</dbReference>
<dbReference type="SUPFAM" id="SSF55234">
    <property type="entry name" value="Cyanase C-terminal domain"/>
    <property type="match status" value="1"/>
</dbReference>
<name>A0A9D4YXQ2_CHLVU</name>
<dbReference type="InterPro" id="IPR008076">
    <property type="entry name" value="Cyanase"/>
</dbReference>
<dbReference type="Proteomes" id="UP001055712">
    <property type="component" value="Unassembled WGS sequence"/>
</dbReference>
<comment type="function">
    <text evidence="1 3">Catalyzes the reaction of cyanate with bicarbonate to produce ammonia and carbon dioxide.</text>
</comment>
<organism evidence="5 6">
    <name type="scientific">Chlorella vulgaris</name>
    <name type="common">Green alga</name>
    <dbReference type="NCBI Taxonomy" id="3077"/>
    <lineage>
        <taxon>Eukaryota</taxon>
        <taxon>Viridiplantae</taxon>
        <taxon>Chlorophyta</taxon>
        <taxon>core chlorophytes</taxon>
        <taxon>Trebouxiophyceae</taxon>
        <taxon>Chlorellales</taxon>
        <taxon>Chlorellaceae</taxon>
        <taxon>Chlorella clade</taxon>
        <taxon>Chlorella</taxon>
    </lineage>
</organism>
<dbReference type="EMBL" id="SIDB01000006">
    <property type="protein sequence ID" value="KAI3431673.1"/>
    <property type="molecule type" value="Genomic_DNA"/>
</dbReference>
<dbReference type="HAMAP" id="MF_00535">
    <property type="entry name" value="Cyanate_hydrat"/>
    <property type="match status" value="1"/>
</dbReference>
<dbReference type="GO" id="GO:0003677">
    <property type="term" value="F:DNA binding"/>
    <property type="evidence" value="ECO:0007669"/>
    <property type="project" value="InterPro"/>
</dbReference>
<dbReference type="Gene3D" id="3.30.1160.10">
    <property type="entry name" value="Cyanate lyase, C-terminal domain"/>
    <property type="match status" value="1"/>
</dbReference>
<feature type="active site" evidence="3">
    <location>
        <position position="135"/>
    </location>
</feature>
<dbReference type="PANTHER" id="PTHR34186">
    <property type="entry name" value="CYANATE HYDRATASE"/>
    <property type="match status" value="1"/>
</dbReference>
<dbReference type="Gene3D" id="1.10.260.40">
    <property type="entry name" value="lambda repressor-like DNA-binding domains"/>
    <property type="match status" value="1"/>
</dbReference>
<feature type="active site" evidence="3">
    <location>
        <position position="158"/>
    </location>
</feature>
<evidence type="ECO:0000256" key="1">
    <source>
        <dbReference type="ARBA" id="ARBA00003561"/>
    </source>
</evidence>
<gene>
    <name evidence="3" type="primary">CYN</name>
    <name evidence="5" type="ORF">D9Q98_004720</name>
</gene>
<dbReference type="PANTHER" id="PTHR34186:SF2">
    <property type="entry name" value="CYANATE HYDRATASE"/>
    <property type="match status" value="1"/>
</dbReference>
<proteinExistence type="inferred from homology"/>
<dbReference type="AlphaFoldDB" id="A0A9D4YXQ2"/>
<feature type="domain" description="Cyanate lyase C-terminal" evidence="4">
    <location>
        <begin position="119"/>
        <end position="192"/>
    </location>
</feature>
<comment type="similarity">
    <text evidence="3">Belongs to the cyanase family.</text>
</comment>
<evidence type="ECO:0000256" key="3">
    <source>
        <dbReference type="HAMAP-Rule" id="MF_03139"/>
    </source>
</evidence>
<comment type="catalytic activity">
    <reaction evidence="3">
        <text>cyanate + hydrogencarbonate + 3 H(+) = NH4(+) + 2 CO2</text>
        <dbReference type="Rhea" id="RHEA:11120"/>
        <dbReference type="ChEBI" id="CHEBI:15378"/>
        <dbReference type="ChEBI" id="CHEBI:16526"/>
        <dbReference type="ChEBI" id="CHEBI:17544"/>
        <dbReference type="ChEBI" id="CHEBI:28938"/>
        <dbReference type="ChEBI" id="CHEBI:29195"/>
        <dbReference type="EC" id="4.2.1.104"/>
    </reaction>
</comment>
<protein>
    <recommendedName>
        <fullName evidence="3">Cyanate hydratase</fullName>
        <shortName evidence="3">Cyanase</shortName>
        <ecNumber evidence="3">4.2.1.104</ecNumber>
    </recommendedName>
    <alternativeName>
        <fullName evidence="3">Cyanate hydrolase</fullName>
    </alternativeName>
    <alternativeName>
        <fullName evidence="3">Cyanate lyase</fullName>
    </alternativeName>
</protein>
<dbReference type="SMART" id="SM01116">
    <property type="entry name" value="Cyanate_lyase"/>
    <property type="match status" value="1"/>
</dbReference>
<dbReference type="InterPro" id="IPR036581">
    <property type="entry name" value="Cyanate_lyase_C_sf"/>
</dbReference>
<dbReference type="GO" id="GO:0008824">
    <property type="term" value="F:cyanate hydratase activity"/>
    <property type="evidence" value="ECO:0007669"/>
    <property type="project" value="UniProtKB-UniRule"/>
</dbReference>
<accession>A0A9D4YXQ2</accession>